<reference evidence="2" key="1">
    <citation type="submission" date="2017-08" db="EMBL/GenBank/DDBJ databases">
        <authorList>
            <person name="Huang Z."/>
        </authorList>
    </citation>
    <scope>NUCLEOTIDE SEQUENCE [LARGE SCALE GENOMIC DNA]</scope>
    <source>
        <strain evidence="2">SA5d-4</strain>
    </source>
</reference>
<evidence type="ECO:0008006" key="3">
    <source>
        <dbReference type="Google" id="ProtNLM"/>
    </source>
</evidence>
<comment type="caution">
    <text evidence="1">The sequence shown here is derived from an EMBL/GenBank/DDBJ whole genome shotgun (WGS) entry which is preliminary data.</text>
</comment>
<proteinExistence type="predicted"/>
<evidence type="ECO:0000313" key="2">
    <source>
        <dbReference type="Proteomes" id="UP000217083"/>
    </source>
</evidence>
<dbReference type="InterPro" id="IPR030910">
    <property type="entry name" value="SLAP_dom"/>
</dbReference>
<accession>A0A263BV19</accession>
<protein>
    <recommendedName>
        <fullName evidence="3">SLAP domain-containing protein</fullName>
    </recommendedName>
</protein>
<keyword evidence="2" id="KW-1185">Reference proteome</keyword>
<name>A0A263BV19_9BACI</name>
<gene>
    <name evidence="1" type="ORF">CIB95_06840</name>
</gene>
<evidence type="ECO:0000313" key="1">
    <source>
        <dbReference type="EMBL" id="OZM57177.1"/>
    </source>
</evidence>
<dbReference type="EMBL" id="NPIA01000003">
    <property type="protein sequence ID" value="OZM57177.1"/>
    <property type="molecule type" value="Genomic_DNA"/>
</dbReference>
<reference evidence="1 2" key="2">
    <citation type="submission" date="2017-09" db="EMBL/GenBank/DDBJ databases">
        <title>Bacillus patelloidae sp. nov., isolated from the intestinal tract of a marine limpet.</title>
        <authorList>
            <person name="Liu R."/>
            <person name="Dong C."/>
            <person name="Shao Z."/>
        </authorList>
    </citation>
    <scope>NUCLEOTIDE SEQUENCE [LARGE SCALE GENOMIC DNA]</scope>
    <source>
        <strain evidence="1 2">SA5d-4</strain>
    </source>
</reference>
<dbReference type="AlphaFoldDB" id="A0A263BV19"/>
<organism evidence="1 2">
    <name type="scientific">Lottiidibacillus patelloidae</name>
    <dbReference type="NCBI Taxonomy" id="2670334"/>
    <lineage>
        <taxon>Bacteria</taxon>
        <taxon>Bacillati</taxon>
        <taxon>Bacillota</taxon>
        <taxon>Bacilli</taxon>
        <taxon>Bacillales</taxon>
        <taxon>Bacillaceae</taxon>
        <taxon>Lottiidibacillus</taxon>
    </lineage>
</organism>
<dbReference type="NCBIfam" id="TIGR04398">
    <property type="entry name" value="SLAP_DUP"/>
    <property type="match status" value="1"/>
</dbReference>
<sequence length="124" mass="14495">MKQTLYFHPAWLKTISEKDKINIEQTFNTTGFISERITFTTIRVARNYKEELLVTVLIQNGFNEDQEFHQKELLYTENGAFIASHKFTVPMVLKKHSSTPWTFIFSPESIKSEYVTLDGQVKLT</sequence>
<dbReference type="RefSeq" id="WP_094923610.1">
    <property type="nucleotide sequence ID" value="NZ_NPIA01000003.1"/>
</dbReference>
<dbReference type="Proteomes" id="UP000217083">
    <property type="component" value="Unassembled WGS sequence"/>
</dbReference>